<sequence>MTTSTVAPFSLRVQHGITGGFAPPTPSAIHDFSFTPDTANNILLTSQIRELGTPSLLPAAAKSIAVSEETAAQLAELEAILRRLPASGPQGADVYGRDVGIMYARPGFEWVNAAPQGCGGYDDGSSGVTEDDKRAFQRAVDIADGLVKKGVAT</sequence>
<keyword evidence="2" id="KW-1185">Reference proteome</keyword>
<accession>A0A4Z0A7X8</accession>
<dbReference type="EMBL" id="SFCI01000095">
    <property type="protein sequence ID" value="TFY82590.1"/>
    <property type="molecule type" value="Genomic_DNA"/>
</dbReference>
<gene>
    <name evidence="1" type="ORF">EWM64_g1430</name>
</gene>
<comment type="caution">
    <text evidence="1">The sequence shown here is derived from an EMBL/GenBank/DDBJ whole genome shotgun (WGS) entry which is preliminary data.</text>
</comment>
<protein>
    <submittedName>
        <fullName evidence="1">Uncharacterized protein</fullName>
    </submittedName>
</protein>
<evidence type="ECO:0000313" key="2">
    <source>
        <dbReference type="Proteomes" id="UP000298061"/>
    </source>
</evidence>
<dbReference type="Proteomes" id="UP000298061">
    <property type="component" value="Unassembled WGS sequence"/>
</dbReference>
<evidence type="ECO:0000313" key="1">
    <source>
        <dbReference type="EMBL" id="TFY82590.1"/>
    </source>
</evidence>
<name>A0A4Z0A7X8_9AGAM</name>
<proteinExistence type="predicted"/>
<reference evidence="1 2" key="1">
    <citation type="submission" date="2019-02" db="EMBL/GenBank/DDBJ databases">
        <title>Genome sequencing of the rare red list fungi Hericium alpestre (H. flagellum).</title>
        <authorList>
            <person name="Buettner E."/>
            <person name="Kellner H."/>
        </authorList>
    </citation>
    <scope>NUCLEOTIDE SEQUENCE [LARGE SCALE GENOMIC DNA]</scope>
    <source>
        <strain evidence="1 2">DSM 108284</strain>
    </source>
</reference>
<dbReference type="AlphaFoldDB" id="A0A4Z0A7X8"/>
<organism evidence="1 2">
    <name type="scientific">Hericium alpestre</name>
    <dbReference type="NCBI Taxonomy" id="135208"/>
    <lineage>
        <taxon>Eukaryota</taxon>
        <taxon>Fungi</taxon>
        <taxon>Dikarya</taxon>
        <taxon>Basidiomycota</taxon>
        <taxon>Agaricomycotina</taxon>
        <taxon>Agaricomycetes</taxon>
        <taxon>Russulales</taxon>
        <taxon>Hericiaceae</taxon>
        <taxon>Hericium</taxon>
    </lineage>
</organism>
<dbReference type="OrthoDB" id="5366606at2759"/>